<dbReference type="Proteomes" id="UP000054988">
    <property type="component" value="Unassembled WGS sequence"/>
</dbReference>
<dbReference type="Pfam" id="PF13520">
    <property type="entry name" value="AA_permease_2"/>
    <property type="match status" value="1"/>
</dbReference>
<dbReference type="InterPro" id="IPR002293">
    <property type="entry name" value="AA/rel_permease1"/>
</dbReference>
<dbReference type="GO" id="GO:0022857">
    <property type="term" value="F:transmembrane transporter activity"/>
    <property type="evidence" value="ECO:0007669"/>
    <property type="project" value="InterPro"/>
</dbReference>
<feature type="transmembrane region" description="Helical" evidence="6">
    <location>
        <begin position="454"/>
        <end position="475"/>
    </location>
</feature>
<dbReference type="PIRSF" id="PIRSF006060">
    <property type="entry name" value="AA_transporter"/>
    <property type="match status" value="1"/>
</dbReference>
<dbReference type="EMBL" id="LATX01002383">
    <property type="protein sequence ID" value="KTB30502.1"/>
    <property type="molecule type" value="Genomic_DNA"/>
</dbReference>
<dbReference type="PANTHER" id="PTHR45649">
    <property type="entry name" value="AMINO-ACID PERMEASE BAT1"/>
    <property type="match status" value="1"/>
</dbReference>
<dbReference type="PANTHER" id="PTHR45649:SF6">
    <property type="entry name" value="GABA-SPECIFIC PERMEASE"/>
    <property type="match status" value="1"/>
</dbReference>
<dbReference type="eggNOG" id="KOG1289">
    <property type="taxonomic scope" value="Eukaryota"/>
</dbReference>
<dbReference type="AlphaFoldDB" id="A0A0W0F2E8"/>
<sequence>MSRNVHDLATYPARTPDETLLAELGYKQEFKRDFSTLELFGLGFSIIGVLPSIASVLIYSIPYGGTFSMVHGWFVCSFFLIFIGLAMSELGSAAPTAGGVYYWTFKFSSERYRYFLCWVMGYINTITYIAAFTGIEWGCAIQVMAAISIGTDLSFVPNVYHIYGVFVALAMLFFILLNIAICFVVIIGLPVNVPAELKNDTNYVFRHFENMSLWPSGFAFVLGFLAPLWVVGGFDCSVHISEEARNANVAIPWAIMSSTTLACVLGWIINIALAFTMGKDLGNILSNPIGQPLATIILGALGRKGTIALWTFIIIAQFQMGTNILTSSSRQNFAFSRDAPGALPFSKYLYYINPSTKIPSRCVCFGVVCSILLGLVGLAGPVAAGAIFSMSVVGQYVCNATVITARWLGGNQFKHGPFNLGFMSLPVSVVAVGFMMLMAVILCFPAQQQVGANTMNYTALVLGGVVLLSTLYYFFPVIGGRYWFEGPAVTIAGDGESKIGSDSSVLQEGSEVKKQ</sequence>
<feature type="transmembrane region" description="Helical" evidence="6">
    <location>
        <begin position="420"/>
        <end position="442"/>
    </location>
</feature>
<keyword evidence="2" id="KW-0813">Transport</keyword>
<dbReference type="GO" id="GO:0016020">
    <property type="term" value="C:membrane"/>
    <property type="evidence" value="ECO:0007669"/>
    <property type="project" value="UniProtKB-SubCell"/>
</dbReference>
<feature type="transmembrane region" description="Helical" evidence="6">
    <location>
        <begin position="115"/>
        <end position="135"/>
    </location>
</feature>
<evidence type="ECO:0000256" key="4">
    <source>
        <dbReference type="ARBA" id="ARBA00022989"/>
    </source>
</evidence>
<evidence type="ECO:0000256" key="3">
    <source>
        <dbReference type="ARBA" id="ARBA00022692"/>
    </source>
</evidence>
<accession>A0A0W0F2E8</accession>
<evidence type="ECO:0000256" key="2">
    <source>
        <dbReference type="ARBA" id="ARBA00022448"/>
    </source>
</evidence>
<comment type="subcellular location">
    <subcellularLocation>
        <location evidence="1">Membrane</location>
        <topology evidence="1">Multi-pass membrane protein</topology>
    </subcellularLocation>
</comment>
<keyword evidence="5 6" id="KW-0472">Membrane</keyword>
<feature type="transmembrane region" description="Helical" evidence="6">
    <location>
        <begin position="362"/>
        <end position="380"/>
    </location>
</feature>
<protein>
    <recommendedName>
        <fullName evidence="9">Gaba permease</fullName>
    </recommendedName>
</protein>
<comment type="caution">
    <text evidence="7">The sequence shown here is derived from an EMBL/GenBank/DDBJ whole genome shotgun (WGS) entry which is preliminary data.</text>
</comment>
<evidence type="ECO:0000256" key="1">
    <source>
        <dbReference type="ARBA" id="ARBA00004141"/>
    </source>
</evidence>
<gene>
    <name evidence="7" type="ORF">WG66_16964</name>
</gene>
<feature type="transmembrane region" description="Helical" evidence="6">
    <location>
        <begin position="212"/>
        <end position="230"/>
    </location>
</feature>
<organism evidence="7 8">
    <name type="scientific">Moniliophthora roreri</name>
    <name type="common">Frosty pod rot fungus</name>
    <name type="synonym">Monilia roreri</name>
    <dbReference type="NCBI Taxonomy" id="221103"/>
    <lineage>
        <taxon>Eukaryota</taxon>
        <taxon>Fungi</taxon>
        <taxon>Dikarya</taxon>
        <taxon>Basidiomycota</taxon>
        <taxon>Agaricomycotina</taxon>
        <taxon>Agaricomycetes</taxon>
        <taxon>Agaricomycetidae</taxon>
        <taxon>Agaricales</taxon>
        <taxon>Marasmiineae</taxon>
        <taxon>Marasmiaceae</taxon>
        <taxon>Moniliophthora</taxon>
    </lineage>
</organism>
<evidence type="ECO:0000313" key="7">
    <source>
        <dbReference type="EMBL" id="KTB30502.1"/>
    </source>
</evidence>
<name>A0A0W0F2E8_MONRR</name>
<evidence type="ECO:0000256" key="5">
    <source>
        <dbReference type="ARBA" id="ARBA00023136"/>
    </source>
</evidence>
<feature type="transmembrane region" description="Helical" evidence="6">
    <location>
        <begin position="250"/>
        <end position="269"/>
    </location>
</feature>
<keyword evidence="4 6" id="KW-1133">Transmembrane helix</keyword>
<evidence type="ECO:0000256" key="6">
    <source>
        <dbReference type="SAM" id="Phobius"/>
    </source>
</evidence>
<feature type="transmembrane region" description="Helical" evidence="6">
    <location>
        <begin position="162"/>
        <end position="191"/>
    </location>
</feature>
<feature type="transmembrane region" description="Helical" evidence="6">
    <location>
        <begin position="39"/>
        <end position="60"/>
    </location>
</feature>
<reference evidence="7 8" key="1">
    <citation type="submission" date="2015-12" db="EMBL/GenBank/DDBJ databases">
        <title>Draft genome sequence of Moniliophthora roreri, the causal agent of frosty pod rot of cacao.</title>
        <authorList>
            <person name="Aime M.C."/>
            <person name="Diaz-Valderrama J.R."/>
            <person name="Kijpornyongpan T."/>
            <person name="Phillips-Mora W."/>
        </authorList>
    </citation>
    <scope>NUCLEOTIDE SEQUENCE [LARGE SCALE GENOMIC DNA]</scope>
    <source>
        <strain evidence="7 8">MCA 2952</strain>
    </source>
</reference>
<evidence type="ECO:0000313" key="8">
    <source>
        <dbReference type="Proteomes" id="UP000054988"/>
    </source>
</evidence>
<feature type="transmembrane region" description="Helical" evidence="6">
    <location>
        <begin position="72"/>
        <end position="103"/>
    </location>
</feature>
<proteinExistence type="predicted"/>
<keyword evidence="3 6" id="KW-0812">Transmembrane</keyword>
<evidence type="ECO:0008006" key="9">
    <source>
        <dbReference type="Google" id="ProtNLM"/>
    </source>
</evidence>
<dbReference type="Gene3D" id="1.20.1740.10">
    <property type="entry name" value="Amino acid/polyamine transporter I"/>
    <property type="match status" value="1"/>
</dbReference>